<keyword evidence="2" id="KW-0285">Flavoprotein</keyword>
<feature type="domain" description="MnmG N-terminal" evidence="4">
    <location>
        <begin position="1"/>
        <end position="62"/>
    </location>
</feature>
<dbReference type="AlphaFoldDB" id="A0A4Q0T2I4"/>
<sequence length="74" mass="8013">MRRANSVLLREADASAVPAGHALAVDRVEFSKRVATLLEDNPRITIRREEITSLDENEPDTITILASGPLTSAA</sequence>
<reference evidence="5 6" key="1">
    <citation type="submission" date="2018-11" db="EMBL/GenBank/DDBJ databases">
        <authorList>
            <person name="Mardanov A.V."/>
            <person name="Ravin N.V."/>
            <person name="Dedysh S.N."/>
        </authorList>
    </citation>
    <scope>NUCLEOTIDE SEQUENCE [LARGE SCALE GENOMIC DNA]</scope>
    <source>
        <strain evidence="5 6">AF10</strain>
    </source>
</reference>
<evidence type="ECO:0000256" key="3">
    <source>
        <dbReference type="ARBA" id="ARBA00022827"/>
    </source>
</evidence>
<dbReference type="Proteomes" id="UP000289437">
    <property type="component" value="Unassembled WGS sequence"/>
</dbReference>
<accession>A0A4Q0T2I4</accession>
<evidence type="ECO:0000256" key="2">
    <source>
        <dbReference type="ARBA" id="ARBA00022630"/>
    </source>
</evidence>
<name>A0A4Q0T2I4_9BACT</name>
<keyword evidence="6" id="KW-1185">Reference proteome</keyword>
<evidence type="ECO:0000313" key="5">
    <source>
        <dbReference type="EMBL" id="RXH57052.1"/>
    </source>
</evidence>
<dbReference type="EMBL" id="RDSM01000001">
    <property type="protein sequence ID" value="RXH57052.1"/>
    <property type="molecule type" value="Genomic_DNA"/>
</dbReference>
<keyword evidence="3" id="KW-0274">FAD</keyword>
<evidence type="ECO:0000256" key="1">
    <source>
        <dbReference type="ARBA" id="ARBA00001974"/>
    </source>
</evidence>
<gene>
    <name evidence="5" type="ORF">GRAN_0362</name>
</gene>
<proteinExistence type="predicted"/>
<comment type="caution">
    <text evidence="5">The sequence shown here is derived from an EMBL/GenBank/DDBJ whole genome shotgun (WGS) entry which is preliminary data.</text>
</comment>
<dbReference type="RefSeq" id="WP_128911279.1">
    <property type="nucleotide sequence ID" value="NZ_RDSM01000001.1"/>
</dbReference>
<protein>
    <submittedName>
        <fullName evidence="5">tRNA:m(5)U-54 MTase gid</fullName>
    </submittedName>
</protein>
<evidence type="ECO:0000313" key="6">
    <source>
        <dbReference type="Proteomes" id="UP000289437"/>
    </source>
</evidence>
<dbReference type="Pfam" id="PF01134">
    <property type="entry name" value="GIDA"/>
    <property type="match status" value="1"/>
</dbReference>
<organism evidence="5 6">
    <name type="scientific">Granulicella sibirica</name>
    <dbReference type="NCBI Taxonomy" id="2479048"/>
    <lineage>
        <taxon>Bacteria</taxon>
        <taxon>Pseudomonadati</taxon>
        <taxon>Acidobacteriota</taxon>
        <taxon>Terriglobia</taxon>
        <taxon>Terriglobales</taxon>
        <taxon>Acidobacteriaceae</taxon>
        <taxon>Granulicella</taxon>
    </lineage>
</organism>
<dbReference type="Gene3D" id="3.50.50.60">
    <property type="entry name" value="FAD/NAD(P)-binding domain"/>
    <property type="match status" value="1"/>
</dbReference>
<reference evidence="6" key="2">
    <citation type="submission" date="2019-02" db="EMBL/GenBank/DDBJ databases">
        <title>Granulicella sibirica sp. nov., a psychrotolerant acidobacterium isolated from an organic soil layer in forested tundra, West Siberia.</title>
        <authorList>
            <person name="Oshkin I.Y."/>
            <person name="Kulichevskaya I.S."/>
            <person name="Rijpstra W.I.C."/>
            <person name="Sinninghe Damste J.S."/>
            <person name="Rakitin A.L."/>
            <person name="Ravin N.V."/>
            <person name="Dedysh S.N."/>
        </authorList>
    </citation>
    <scope>NUCLEOTIDE SEQUENCE [LARGE SCALE GENOMIC DNA]</scope>
    <source>
        <strain evidence="6">AF10</strain>
    </source>
</reference>
<dbReference type="InterPro" id="IPR040131">
    <property type="entry name" value="MnmG_N"/>
</dbReference>
<evidence type="ECO:0000259" key="4">
    <source>
        <dbReference type="Pfam" id="PF01134"/>
    </source>
</evidence>
<dbReference type="OrthoDB" id="9803114at2"/>
<dbReference type="InterPro" id="IPR036188">
    <property type="entry name" value="FAD/NAD-bd_sf"/>
</dbReference>
<comment type="cofactor">
    <cofactor evidence="1">
        <name>FAD</name>
        <dbReference type="ChEBI" id="CHEBI:57692"/>
    </cofactor>
</comment>